<dbReference type="InterPro" id="IPR024368">
    <property type="entry name" value="Ecl1/2/3"/>
</dbReference>
<feature type="region of interest" description="Disordered" evidence="1">
    <location>
        <begin position="1"/>
        <end position="66"/>
    </location>
</feature>
<keyword evidence="3" id="KW-1185">Reference proteome</keyword>
<protein>
    <recommendedName>
        <fullName evidence="4">Life-span regulatory factor-domain-containing protein</fullName>
    </recommendedName>
</protein>
<dbReference type="Pfam" id="PF12855">
    <property type="entry name" value="Ecl1"/>
    <property type="match status" value="1"/>
</dbReference>
<sequence length="319" mass="35300">MATHHARPSNHSKKPLPTHARPTRPVHLSKRTSSYGAVKGLSKPTHNHQHHHQHHHQHQEDDYSEDEGAMATSFLNYCTTCEKQIIVPNNSVLYCSESCKAKDNEKSLSFQYDHSPPYTPFGNFSFEDLHFRDIVTPRSPTALHSKRSSIAFSDLSADDNVTLSDEKQRLDSDASRYLRQFYSGTAPTETAVRFHRPRFSRASTSNVNFSTAPSLSHTPTSSISFSLPYTPSTRPLGPRTNPHSTSYGAKSIDLVKPLTCASSTTPSSPPHYSLKSAPVSKTSISNIEGEIMYEKSPIPSVSPANGSLGRLLASTPRWT</sequence>
<reference evidence="2" key="1">
    <citation type="journal article" date="2020" name="Stud. Mycol.">
        <title>101 Dothideomycetes genomes: a test case for predicting lifestyles and emergence of pathogens.</title>
        <authorList>
            <person name="Haridas S."/>
            <person name="Albert R."/>
            <person name="Binder M."/>
            <person name="Bloem J."/>
            <person name="Labutti K."/>
            <person name="Salamov A."/>
            <person name="Andreopoulos B."/>
            <person name="Baker S."/>
            <person name="Barry K."/>
            <person name="Bills G."/>
            <person name="Bluhm B."/>
            <person name="Cannon C."/>
            <person name="Castanera R."/>
            <person name="Culley D."/>
            <person name="Daum C."/>
            <person name="Ezra D."/>
            <person name="Gonzalez J."/>
            <person name="Henrissat B."/>
            <person name="Kuo A."/>
            <person name="Liang C."/>
            <person name="Lipzen A."/>
            <person name="Lutzoni F."/>
            <person name="Magnuson J."/>
            <person name="Mondo S."/>
            <person name="Nolan M."/>
            <person name="Ohm R."/>
            <person name="Pangilinan J."/>
            <person name="Park H.-J."/>
            <person name="Ramirez L."/>
            <person name="Alfaro M."/>
            <person name="Sun H."/>
            <person name="Tritt A."/>
            <person name="Yoshinaga Y."/>
            <person name="Zwiers L.-H."/>
            <person name="Turgeon B."/>
            <person name="Goodwin S."/>
            <person name="Spatafora J."/>
            <person name="Crous P."/>
            <person name="Grigoriev I."/>
        </authorList>
    </citation>
    <scope>NUCLEOTIDE SEQUENCE</scope>
    <source>
        <strain evidence="2">CBS 279.74</strain>
    </source>
</reference>
<feature type="compositionally biased region" description="Basic residues" evidence="1">
    <location>
        <begin position="45"/>
        <end position="57"/>
    </location>
</feature>
<dbReference type="OrthoDB" id="3599883at2759"/>
<name>A0A6G1KRD1_9PLEO</name>
<dbReference type="AlphaFoldDB" id="A0A6G1KRD1"/>
<feature type="region of interest" description="Disordered" evidence="1">
    <location>
        <begin position="296"/>
        <end position="319"/>
    </location>
</feature>
<gene>
    <name evidence="2" type="ORF">K504DRAFT_496998</name>
</gene>
<dbReference type="EMBL" id="MU005764">
    <property type="protein sequence ID" value="KAF2715115.1"/>
    <property type="molecule type" value="Genomic_DNA"/>
</dbReference>
<proteinExistence type="predicted"/>
<dbReference type="Proteomes" id="UP000799428">
    <property type="component" value="Unassembled WGS sequence"/>
</dbReference>
<evidence type="ECO:0000256" key="1">
    <source>
        <dbReference type="SAM" id="MobiDB-lite"/>
    </source>
</evidence>
<organism evidence="2 3">
    <name type="scientific">Pleomassaria siparia CBS 279.74</name>
    <dbReference type="NCBI Taxonomy" id="1314801"/>
    <lineage>
        <taxon>Eukaryota</taxon>
        <taxon>Fungi</taxon>
        <taxon>Dikarya</taxon>
        <taxon>Ascomycota</taxon>
        <taxon>Pezizomycotina</taxon>
        <taxon>Dothideomycetes</taxon>
        <taxon>Pleosporomycetidae</taxon>
        <taxon>Pleosporales</taxon>
        <taxon>Pleomassariaceae</taxon>
        <taxon>Pleomassaria</taxon>
    </lineage>
</organism>
<evidence type="ECO:0008006" key="4">
    <source>
        <dbReference type="Google" id="ProtNLM"/>
    </source>
</evidence>
<feature type="compositionally biased region" description="Basic residues" evidence="1">
    <location>
        <begin position="1"/>
        <end position="30"/>
    </location>
</feature>
<evidence type="ECO:0000313" key="2">
    <source>
        <dbReference type="EMBL" id="KAF2715115.1"/>
    </source>
</evidence>
<evidence type="ECO:0000313" key="3">
    <source>
        <dbReference type="Proteomes" id="UP000799428"/>
    </source>
</evidence>
<accession>A0A6G1KRD1</accession>